<dbReference type="InterPro" id="IPR018211">
    <property type="entry name" value="ADH_Fe_CS"/>
</dbReference>
<dbReference type="AlphaFoldDB" id="A0A5C5GDD3"/>
<feature type="domain" description="Alcohol dehydrogenase iron-type/glycerol dehydrogenase GldA" evidence="6">
    <location>
        <begin position="15"/>
        <end position="176"/>
    </location>
</feature>
<evidence type="ECO:0000256" key="5">
    <source>
        <dbReference type="ARBA" id="ARBA00049243"/>
    </source>
</evidence>
<dbReference type="EMBL" id="VFFF01000002">
    <property type="protein sequence ID" value="TNY31549.1"/>
    <property type="molecule type" value="Genomic_DNA"/>
</dbReference>
<dbReference type="FunFam" id="3.40.50.1970:FF:000003">
    <property type="entry name" value="Alcohol dehydrogenase, iron-containing"/>
    <property type="match status" value="1"/>
</dbReference>
<keyword evidence="9" id="KW-1185">Reference proteome</keyword>
<name>A0A5C5GDD3_9RHOB</name>
<sequence length="375" mass="39410">MTKTEIFPPIAIDRPARLVFGWGRVGEVGDFAHATGAHRTLVIADAFNADRVGLLNLPGEVTTFGTVKPEPDIENLESAREAAAACAPDLVVGFGGGSAMDLAKLVAVLVGRDHKLSDIAGPNRAPVRTVDLVQVPTTAGTGSEAGIRSLITDPETRSKVAVESRNMCADLALIDPELTATIPPAITATTGVDALAHCTEAFTSARAHPMIDLYAREGIRLAGQWLPVAVRNGTDQEARTAMSLASLYGGFCLGQVNTTAGHALSYPLGTRFGLPHGLANALIYPHTLAFNAPARPEKTAEIARALGVAESGSMKADVTAFCRDLGIEMSLAANGVTAQDLDGMAEEAAAIRRLLDWNPRDIGKDDIRAIYEEAL</sequence>
<evidence type="ECO:0000256" key="3">
    <source>
        <dbReference type="ARBA" id="ARBA00023002"/>
    </source>
</evidence>
<dbReference type="Proteomes" id="UP000314011">
    <property type="component" value="Unassembled WGS sequence"/>
</dbReference>
<proteinExistence type="inferred from homology"/>
<dbReference type="GO" id="GO:0004022">
    <property type="term" value="F:alcohol dehydrogenase (NAD+) activity"/>
    <property type="evidence" value="ECO:0007669"/>
    <property type="project" value="UniProtKB-EC"/>
</dbReference>
<keyword evidence="4" id="KW-0520">NAD</keyword>
<protein>
    <submittedName>
        <fullName evidence="8">Iron-containing alcohol dehydrogenase</fullName>
    </submittedName>
</protein>
<dbReference type="Gene3D" id="3.40.50.1970">
    <property type="match status" value="1"/>
</dbReference>
<keyword evidence="3" id="KW-0560">Oxidoreductase</keyword>
<dbReference type="SUPFAM" id="SSF56796">
    <property type="entry name" value="Dehydroquinate synthase-like"/>
    <property type="match status" value="1"/>
</dbReference>
<dbReference type="InterPro" id="IPR001670">
    <property type="entry name" value="ADH_Fe/GldA"/>
</dbReference>
<accession>A0A5C5GDD3</accession>
<reference evidence="8 9" key="1">
    <citation type="submission" date="2019-06" db="EMBL/GenBank/DDBJ databases">
        <title>Genome of new Rhodobacteraceae sp. SM1903.</title>
        <authorList>
            <person name="Ren X."/>
        </authorList>
    </citation>
    <scope>NUCLEOTIDE SEQUENCE [LARGE SCALE GENOMIC DNA]</scope>
    <source>
        <strain evidence="8 9">SM1903</strain>
    </source>
</reference>
<evidence type="ECO:0000256" key="2">
    <source>
        <dbReference type="ARBA" id="ARBA00007358"/>
    </source>
</evidence>
<dbReference type="RefSeq" id="WP_140196624.1">
    <property type="nucleotide sequence ID" value="NZ_CP065915.1"/>
</dbReference>
<evidence type="ECO:0000256" key="4">
    <source>
        <dbReference type="ARBA" id="ARBA00023027"/>
    </source>
</evidence>
<evidence type="ECO:0000313" key="9">
    <source>
        <dbReference type="Proteomes" id="UP000314011"/>
    </source>
</evidence>
<dbReference type="Pfam" id="PF00465">
    <property type="entry name" value="Fe-ADH"/>
    <property type="match status" value="1"/>
</dbReference>
<dbReference type="Pfam" id="PF25137">
    <property type="entry name" value="ADH_Fe_C"/>
    <property type="match status" value="1"/>
</dbReference>
<dbReference type="PROSITE" id="PS00913">
    <property type="entry name" value="ADH_IRON_1"/>
    <property type="match status" value="1"/>
</dbReference>
<evidence type="ECO:0000259" key="6">
    <source>
        <dbReference type="Pfam" id="PF00465"/>
    </source>
</evidence>
<dbReference type="InterPro" id="IPR039697">
    <property type="entry name" value="Alcohol_dehydrogenase_Fe"/>
</dbReference>
<dbReference type="CDD" id="cd08551">
    <property type="entry name" value="Fe-ADH"/>
    <property type="match status" value="1"/>
</dbReference>
<evidence type="ECO:0000259" key="7">
    <source>
        <dbReference type="Pfam" id="PF25137"/>
    </source>
</evidence>
<dbReference type="Gene3D" id="1.20.1090.10">
    <property type="entry name" value="Dehydroquinate synthase-like - alpha domain"/>
    <property type="match status" value="1"/>
</dbReference>
<comment type="catalytic activity">
    <reaction evidence="5">
        <text>a primary alcohol + NAD(+) = an aldehyde + NADH + H(+)</text>
        <dbReference type="Rhea" id="RHEA:10736"/>
        <dbReference type="ChEBI" id="CHEBI:15378"/>
        <dbReference type="ChEBI" id="CHEBI:15734"/>
        <dbReference type="ChEBI" id="CHEBI:17478"/>
        <dbReference type="ChEBI" id="CHEBI:57540"/>
        <dbReference type="ChEBI" id="CHEBI:57945"/>
        <dbReference type="EC" id="1.1.1.1"/>
    </reaction>
</comment>
<evidence type="ECO:0000256" key="1">
    <source>
        <dbReference type="ARBA" id="ARBA00001962"/>
    </source>
</evidence>
<organism evidence="8 9">
    <name type="scientific">Pelagovum pacificum</name>
    <dbReference type="NCBI Taxonomy" id="2588711"/>
    <lineage>
        <taxon>Bacteria</taxon>
        <taxon>Pseudomonadati</taxon>
        <taxon>Pseudomonadota</taxon>
        <taxon>Alphaproteobacteria</taxon>
        <taxon>Rhodobacterales</taxon>
        <taxon>Paracoccaceae</taxon>
        <taxon>Pelagovum</taxon>
    </lineage>
</organism>
<dbReference type="GO" id="GO:0046872">
    <property type="term" value="F:metal ion binding"/>
    <property type="evidence" value="ECO:0007669"/>
    <property type="project" value="InterPro"/>
</dbReference>
<dbReference type="PANTHER" id="PTHR11496">
    <property type="entry name" value="ALCOHOL DEHYDROGENASE"/>
    <property type="match status" value="1"/>
</dbReference>
<dbReference type="OrthoDB" id="9815791at2"/>
<evidence type="ECO:0000313" key="8">
    <source>
        <dbReference type="EMBL" id="TNY31549.1"/>
    </source>
</evidence>
<gene>
    <name evidence="8" type="ORF">FHY64_16195</name>
</gene>
<comment type="cofactor">
    <cofactor evidence="1">
        <name>Fe cation</name>
        <dbReference type="ChEBI" id="CHEBI:24875"/>
    </cofactor>
</comment>
<dbReference type="PANTHER" id="PTHR11496:SF102">
    <property type="entry name" value="ALCOHOL DEHYDROGENASE 4"/>
    <property type="match status" value="1"/>
</dbReference>
<comment type="similarity">
    <text evidence="2">Belongs to the iron-containing alcohol dehydrogenase family.</text>
</comment>
<feature type="domain" description="Fe-containing alcohol dehydrogenase-like C-terminal" evidence="7">
    <location>
        <begin position="187"/>
        <end position="374"/>
    </location>
</feature>
<comment type="caution">
    <text evidence="8">The sequence shown here is derived from an EMBL/GenBank/DDBJ whole genome shotgun (WGS) entry which is preliminary data.</text>
</comment>
<dbReference type="InterPro" id="IPR056798">
    <property type="entry name" value="ADH_Fe_C"/>
</dbReference>